<proteinExistence type="predicted"/>
<dbReference type="AlphaFoldDB" id="A0A0M4TZ49"/>
<reference evidence="1 2" key="2">
    <citation type="journal article" date="2016" name="Genome Announc.">
        <title>Draft Genome Sequence of the N2-Fixing Cyanobacterium Nostoc piscinale CENA21, Isolated from the Brazilian Amazon Floodplain.</title>
        <authorList>
            <person name="Leao T."/>
            <person name="Guimaraes P.I."/>
            <person name="de Melo A.G."/>
            <person name="Ramos R.T."/>
            <person name="Leao P.N."/>
            <person name="Silva A."/>
            <person name="Fiore M.F."/>
            <person name="Schneider M.P."/>
        </authorList>
    </citation>
    <scope>NUCLEOTIDE SEQUENCE [LARGE SCALE GENOMIC DNA]</scope>
    <source>
        <strain evidence="1 2">CENA21</strain>
    </source>
</reference>
<dbReference type="PATRIC" id="fig|224013.5.peg.2638"/>
<name>A0A0M4TZ49_9NOSO</name>
<keyword evidence="2" id="KW-1185">Reference proteome</keyword>
<organism evidence="1 2">
    <name type="scientific">Nostoc piscinale CENA21</name>
    <dbReference type="NCBI Taxonomy" id="224013"/>
    <lineage>
        <taxon>Bacteria</taxon>
        <taxon>Bacillati</taxon>
        <taxon>Cyanobacteriota</taxon>
        <taxon>Cyanophyceae</taxon>
        <taxon>Nostocales</taxon>
        <taxon>Nostocaceae</taxon>
        <taxon>Nostoc</taxon>
    </lineage>
</organism>
<dbReference type="KEGG" id="npz:ACX27_10915"/>
<dbReference type="EMBL" id="CP012036">
    <property type="protein sequence ID" value="ALF56344.1"/>
    <property type="molecule type" value="Genomic_DNA"/>
</dbReference>
<protein>
    <submittedName>
        <fullName evidence="1">Uncharacterized protein</fullName>
    </submittedName>
</protein>
<sequence>MLSELHEFYSQDIEAITLLLAKVSHRPPSEIQPYLDAMLQQLVQSSPEQPFYETATPQEWIAAFQEWVESHRELNLPTLSDEDISRETIYGERI</sequence>
<dbReference type="Proteomes" id="UP000062645">
    <property type="component" value="Chromosome"/>
</dbReference>
<gene>
    <name evidence="1" type="ORF">ACX27_10915</name>
</gene>
<evidence type="ECO:0000313" key="1">
    <source>
        <dbReference type="EMBL" id="ALF56344.1"/>
    </source>
</evidence>
<reference evidence="2" key="1">
    <citation type="submission" date="2015-07" db="EMBL/GenBank/DDBJ databases">
        <title>Genome Of Nitrogen-Fixing Cyanobacterium Nostoc piscinale CENA21 From Solimoes/Amazon River Floodplain Sediments And Comparative Genomics To Uncover Biosynthetic Natural Products Potential.</title>
        <authorList>
            <person name="Leao T.F."/>
            <person name="Leao P.N."/>
            <person name="Guimaraes P.I."/>
            <person name="de Melo A.G.C."/>
            <person name="Ramos R.T.J."/>
            <person name="Silva A."/>
            <person name="Fiore M.F."/>
            <person name="Schneider M.P.C."/>
        </authorList>
    </citation>
    <scope>NUCLEOTIDE SEQUENCE [LARGE SCALE GENOMIC DNA]</scope>
    <source>
        <strain evidence="2">CENA21</strain>
    </source>
</reference>
<evidence type="ECO:0000313" key="2">
    <source>
        <dbReference type="Proteomes" id="UP000062645"/>
    </source>
</evidence>
<accession>A0A0M4TZ49</accession>
<dbReference type="STRING" id="224013.ACX27_10915"/>